<protein>
    <recommendedName>
        <fullName evidence="3">Lipoprotein</fullName>
    </recommendedName>
</protein>
<reference evidence="2" key="1">
    <citation type="submission" date="2017-11" db="EMBL/GenBank/DDBJ databases">
        <title>The complete genome sequence of Sphingopyxis pomeranensis sp. nov. strain WS5A3p.</title>
        <authorList>
            <person name="Kaminski M.A."/>
        </authorList>
    </citation>
    <scope>NUCLEOTIDE SEQUENCE [LARGE SCALE GENOMIC DNA]</scope>
    <source>
        <strain evidence="2">WS5A3p</strain>
    </source>
</reference>
<dbReference type="PANTHER" id="PTHR41339">
    <property type="entry name" value="LIPL48"/>
    <property type="match status" value="1"/>
</dbReference>
<evidence type="ECO:0008006" key="3">
    <source>
        <dbReference type="Google" id="ProtNLM"/>
    </source>
</evidence>
<name>A0A2S8B354_9SPHN</name>
<gene>
    <name evidence="1" type="ORF">CVO77_17305</name>
</gene>
<sequence>MLSGRAQITDCAATGAAPGSNACERQTEGAVDDALYGGVLNNDNSGRMSYVQIRYSGYVLSSNSELQSLTLQAVGSATQIDHIMSYNSSDDAVEVFGGHAHVKHFIAVGAEDDNLDTDVGTKANFQYGIVVQRPNIGDAMIEADTDNALDGNNPRQNTRVANFVFFQNSQNSSSDKASILLRGGTDYGLYNSVLVSPTNPCINISRTQTASGTQSVAADEFGAPIFRSVLMQCASTKYIDSGITVGAVASIFGTGSNGNDDAYTPTFTSLFINGANETKVAAFDVSTLNAQLFNGIELTRAGFFDKTSYIGAVKDASDTWYQGWTCNSTAADFGTGNTGLCTSLPTA</sequence>
<dbReference type="Proteomes" id="UP000238954">
    <property type="component" value="Chromosome"/>
</dbReference>
<comment type="caution">
    <text evidence="1">The sequence shown here is derived from an EMBL/GenBank/DDBJ whole genome shotgun (WGS) entry which is preliminary data.</text>
</comment>
<dbReference type="EMBL" id="PHFW01000003">
    <property type="protein sequence ID" value="PQM26756.1"/>
    <property type="molecule type" value="Genomic_DNA"/>
</dbReference>
<organism evidence="1 2">
    <name type="scientific">Sphingopyxis lindanitolerans</name>
    <dbReference type="NCBI Taxonomy" id="2054227"/>
    <lineage>
        <taxon>Bacteria</taxon>
        <taxon>Pseudomonadati</taxon>
        <taxon>Pseudomonadota</taxon>
        <taxon>Alphaproteobacteria</taxon>
        <taxon>Sphingomonadales</taxon>
        <taxon>Sphingomonadaceae</taxon>
        <taxon>Sphingopyxis</taxon>
    </lineage>
</organism>
<accession>A0A2S8B354</accession>
<evidence type="ECO:0000313" key="2">
    <source>
        <dbReference type="Proteomes" id="UP000238954"/>
    </source>
</evidence>
<keyword evidence="2" id="KW-1185">Reference proteome</keyword>
<evidence type="ECO:0000313" key="1">
    <source>
        <dbReference type="EMBL" id="PQM26756.1"/>
    </source>
</evidence>
<proteinExistence type="predicted"/>
<dbReference type="PANTHER" id="PTHR41339:SF1">
    <property type="entry name" value="SECRETED PROTEIN"/>
    <property type="match status" value="1"/>
</dbReference>
<dbReference type="AlphaFoldDB" id="A0A2S8B354"/>